<dbReference type="InterPro" id="IPR017359">
    <property type="entry name" value="Phi-like"/>
</dbReference>
<dbReference type="Pfam" id="PF06544">
    <property type="entry name" value="Prp3_C"/>
    <property type="match status" value="1"/>
</dbReference>
<dbReference type="EMBL" id="KV426355">
    <property type="protein sequence ID" value="KZV81949.1"/>
    <property type="molecule type" value="Genomic_DNA"/>
</dbReference>
<dbReference type="OrthoDB" id="432412at2759"/>
<dbReference type="AlphaFoldDB" id="A0A165ZEI4"/>
<dbReference type="PROSITE" id="PS50908">
    <property type="entry name" value="RWD"/>
    <property type="match status" value="1"/>
</dbReference>
<organism evidence="2 3">
    <name type="scientific">Exidia glandulosa HHB12029</name>
    <dbReference type="NCBI Taxonomy" id="1314781"/>
    <lineage>
        <taxon>Eukaryota</taxon>
        <taxon>Fungi</taxon>
        <taxon>Dikarya</taxon>
        <taxon>Basidiomycota</taxon>
        <taxon>Agaricomycotina</taxon>
        <taxon>Agaricomycetes</taxon>
        <taxon>Auriculariales</taxon>
        <taxon>Exidiaceae</taxon>
        <taxon>Exidia</taxon>
    </lineage>
</organism>
<gene>
    <name evidence="2" type="ORF">EXIGLDRAFT_844161</name>
</gene>
<reference evidence="2 3" key="1">
    <citation type="journal article" date="2016" name="Mol. Biol. Evol.">
        <title>Comparative Genomics of Early-Diverging Mushroom-Forming Fungi Provides Insights into the Origins of Lignocellulose Decay Capabilities.</title>
        <authorList>
            <person name="Nagy L.G."/>
            <person name="Riley R."/>
            <person name="Tritt A."/>
            <person name="Adam C."/>
            <person name="Daum C."/>
            <person name="Floudas D."/>
            <person name="Sun H."/>
            <person name="Yadav J.S."/>
            <person name="Pangilinan J."/>
            <person name="Larsson K.H."/>
            <person name="Matsuura K."/>
            <person name="Barry K."/>
            <person name="Labutti K."/>
            <person name="Kuo R."/>
            <person name="Ohm R.A."/>
            <person name="Bhattacharya S.S."/>
            <person name="Shirouzu T."/>
            <person name="Yoshinaga Y."/>
            <person name="Martin F.M."/>
            <person name="Grigoriev I.V."/>
            <person name="Hibbett D.S."/>
        </authorList>
    </citation>
    <scope>NUCLEOTIDE SEQUENCE [LARGE SCALE GENOMIC DNA]</scope>
    <source>
        <strain evidence="2 3">HHB12029</strain>
    </source>
</reference>
<dbReference type="STRING" id="1314781.A0A165ZEI4"/>
<keyword evidence="3" id="KW-1185">Reference proteome</keyword>
<dbReference type="InterPro" id="IPR010541">
    <property type="entry name" value="Prp3_C"/>
</dbReference>
<dbReference type="InterPro" id="IPR006575">
    <property type="entry name" value="RWD_dom"/>
</dbReference>
<dbReference type="InterPro" id="IPR016135">
    <property type="entry name" value="UBQ-conjugating_enzyme/RWD"/>
</dbReference>
<dbReference type="Gene3D" id="3.10.110.10">
    <property type="entry name" value="Ubiquitin Conjugating Enzyme"/>
    <property type="match status" value="1"/>
</dbReference>
<evidence type="ECO:0000313" key="3">
    <source>
        <dbReference type="Proteomes" id="UP000077266"/>
    </source>
</evidence>
<dbReference type="PANTHER" id="PTHR15955">
    <property type="entry name" value="RWD DOMAIN CONTAINING PROTEIN 2"/>
    <property type="match status" value="1"/>
</dbReference>
<dbReference type="CDD" id="cd24163">
    <property type="entry name" value="RWDD2_C"/>
    <property type="match status" value="1"/>
</dbReference>
<dbReference type="SMART" id="SM00591">
    <property type="entry name" value="RWD"/>
    <property type="match status" value="1"/>
</dbReference>
<name>A0A165ZEI4_EXIGL</name>
<dbReference type="PANTHER" id="PTHR15955:SF8">
    <property type="entry name" value="RWD DOMAIN-CONTAINING PROTEIN 2B-RELATED"/>
    <property type="match status" value="1"/>
</dbReference>
<protein>
    <recommendedName>
        <fullName evidence="1">RWD domain-containing protein</fullName>
    </recommendedName>
</protein>
<dbReference type="Proteomes" id="UP000077266">
    <property type="component" value="Unassembled WGS sequence"/>
</dbReference>
<dbReference type="SUPFAM" id="SSF54495">
    <property type="entry name" value="UBC-like"/>
    <property type="match status" value="1"/>
</dbReference>
<evidence type="ECO:0000313" key="2">
    <source>
        <dbReference type="EMBL" id="KZV81949.1"/>
    </source>
</evidence>
<proteinExistence type="predicted"/>
<sequence length="266" mass="29769">MADSTEYDNFQRHVDEVALLQAMYPEDVFESEAGANGLTVTVRLGVTPVPVELRVLLPPEYPETRAPVVGVSCAQSSRRLQERLHDALHSIVRRLEGRQDEVLDEILAQFKTFLTEVDFASLEPSQPTLDDADSTDDSNTALVVVLWFHHLLSTTKRSDIVSLATAHRLSGISKPGYPGCLIVEGSPTDVHAYVAELRSWRWQGFQVRSEHALEDGRRMSEIWTNDAASHCWKGVVEVEKMADIVKALRPFELDQLFMRAMKLGAA</sequence>
<feature type="domain" description="RWD" evidence="1">
    <location>
        <begin position="15"/>
        <end position="117"/>
    </location>
</feature>
<evidence type="ECO:0000259" key="1">
    <source>
        <dbReference type="PROSITE" id="PS50908"/>
    </source>
</evidence>
<dbReference type="Pfam" id="PF05773">
    <property type="entry name" value="RWD"/>
    <property type="match status" value="1"/>
</dbReference>
<dbReference type="InterPro" id="IPR059181">
    <property type="entry name" value="RWDD2A-B_C"/>
</dbReference>
<accession>A0A165ZEI4</accession>
<dbReference type="InParanoid" id="A0A165ZEI4"/>